<dbReference type="InterPro" id="IPR003748">
    <property type="entry name" value="DUF169"/>
</dbReference>
<evidence type="ECO:0000313" key="1">
    <source>
        <dbReference type="EMBL" id="GAJ14598.1"/>
    </source>
</evidence>
<dbReference type="AlphaFoldDB" id="X1UAP6"/>
<proteinExistence type="predicted"/>
<comment type="caution">
    <text evidence="1">The sequence shown here is derived from an EMBL/GenBank/DDBJ whole genome shotgun (WGS) entry which is preliminary data.</text>
</comment>
<gene>
    <name evidence="1" type="ORF">S12H4_46155</name>
</gene>
<name>X1UAP6_9ZZZZ</name>
<protein>
    <submittedName>
        <fullName evidence="1">Uncharacterized protein</fullName>
    </submittedName>
</protein>
<sequence length="92" mass="10200">STFCDGVCADTISNAILTGELQIAFPCLGDRRFAMATDTDLIASIPMGIIDDIIEGMEKTHRAGTRYPIPYQMSSPEFFVKLKKQLEKAKKK</sequence>
<reference evidence="1" key="1">
    <citation type="journal article" date="2014" name="Front. Microbiol.">
        <title>High frequency of phylogenetically diverse reductive dehalogenase-homologous genes in deep subseafloor sedimentary metagenomes.</title>
        <authorList>
            <person name="Kawai M."/>
            <person name="Futagami T."/>
            <person name="Toyoda A."/>
            <person name="Takaki Y."/>
            <person name="Nishi S."/>
            <person name="Hori S."/>
            <person name="Arai W."/>
            <person name="Tsubouchi T."/>
            <person name="Morono Y."/>
            <person name="Uchiyama I."/>
            <person name="Ito T."/>
            <person name="Fujiyama A."/>
            <person name="Inagaki F."/>
            <person name="Takami H."/>
        </authorList>
    </citation>
    <scope>NUCLEOTIDE SEQUENCE</scope>
    <source>
        <strain evidence="1">Expedition CK06-06</strain>
    </source>
</reference>
<dbReference type="Pfam" id="PF02596">
    <property type="entry name" value="DUF169"/>
    <property type="match status" value="1"/>
</dbReference>
<organism evidence="1">
    <name type="scientific">marine sediment metagenome</name>
    <dbReference type="NCBI Taxonomy" id="412755"/>
    <lineage>
        <taxon>unclassified sequences</taxon>
        <taxon>metagenomes</taxon>
        <taxon>ecological metagenomes</taxon>
    </lineage>
</organism>
<feature type="non-terminal residue" evidence="1">
    <location>
        <position position="1"/>
    </location>
</feature>
<accession>X1UAP6</accession>
<dbReference type="EMBL" id="BARW01028610">
    <property type="protein sequence ID" value="GAJ14598.1"/>
    <property type="molecule type" value="Genomic_DNA"/>
</dbReference>